<proteinExistence type="predicted"/>
<evidence type="ECO:0000313" key="4">
    <source>
        <dbReference type="Proteomes" id="UP000070520"/>
    </source>
</evidence>
<evidence type="ECO:0000256" key="1">
    <source>
        <dbReference type="SAM" id="MobiDB-lite"/>
    </source>
</evidence>
<accession>A0A133UYK8</accession>
<feature type="transmembrane region" description="Helical" evidence="2">
    <location>
        <begin position="6"/>
        <end position="37"/>
    </location>
</feature>
<keyword evidence="2" id="KW-0812">Transmembrane</keyword>
<evidence type="ECO:0000256" key="2">
    <source>
        <dbReference type="SAM" id="Phobius"/>
    </source>
</evidence>
<gene>
    <name evidence="3" type="ORF">AKJ42_03420</name>
</gene>
<dbReference type="EMBL" id="LHXW01000053">
    <property type="protein sequence ID" value="KXA99290.1"/>
    <property type="molecule type" value="Genomic_DNA"/>
</dbReference>
<sequence>MELWQVVYIIGVFAGLAVAGTISPYVAVAFIWAFIIISEVTHYWGELKKFRVEVEEAGEELEERGEPIEAGEETIGESEEG</sequence>
<comment type="caution">
    <text evidence="3">The sequence shown here is derived from an EMBL/GenBank/DDBJ whole genome shotgun (WGS) entry which is preliminary data.</text>
</comment>
<feature type="region of interest" description="Disordered" evidence="1">
    <location>
        <begin position="60"/>
        <end position="81"/>
    </location>
</feature>
<organism evidence="3 4">
    <name type="scientific">candidate division MSBL1 archaeon SCGC-AAA261C02</name>
    <dbReference type="NCBI Taxonomy" id="1698272"/>
    <lineage>
        <taxon>Archaea</taxon>
        <taxon>Methanobacteriati</taxon>
        <taxon>Methanobacteriota</taxon>
        <taxon>candidate division MSBL1</taxon>
    </lineage>
</organism>
<keyword evidence="2" id="KW-1133">Transmembrane helix</keyword>
<name>A0A133UYK8_9EURY</name>
<protein>
    <submittedName>
        <fullName evidence="3">Uncharacterized protein</fullName>
    </submittedName>
</protein>
<evidence type="ECO:0000313" key="3">
    <source>
        <dbReference type="EMBL" id="KXA99290.1"/>
    </source>
</evidence>
<keyword evidence="2" id="KW-0472">Membrane</keyword>
<keyword evidence="4" id="KW-1185">Reference proteome</keyword>
<reference evidence="3 4" key="1">
    <citation type="journal article" date="2016" name="Sci. Rep.">
        <title>Metabolic traits of an uncultured archaeal lineage -MSBL1- from brine pools of the Red Sea.</title>
        <authorList>
            <person name="Mwirichia R."/>
            <person name="Alam I."/>
            <person name="Rashid M."/>
            <person name="Vinu M."/>
            <person name="Ba-Alawi W."/>
            <person name="Anthony Kamau A."/>
            <person name="Kamanda Ngugi D."/>
            <person name="Goker M."/>
            <person name="Klenk H.P."/>
            <person name="Bajic V."/>
            <person name="Stingl U."/>
        </authorList>
    </citation>
    <scope>NUCLEOTIDE SEQUENCE [LARGE SCALE GENOMIC DNA]</scope>
    <source>
        <strain evidence="3">SCGC-AAA261C02</strain>
    </source>
</reference>
<dbReference type="AlphaFoldDB" id="A0A133UYK8"/>
<dbReference type="Proteomes" id="UP000070520">
    <property type="component" value="Unassembled WGS sequence"/>
</dbReference>